<dbReference type="EMBL" id="SSTE01020983">
    <property type="protein sequence ID" value="KAA0033004.1"/>
    <property type="molecule type" value="Genomic_DNA"/>
</dbReference>
<reference evidence="4 5" key="1">
    <citation type="submission" date="2019-08" db="EMBL/GenBank/DDBJ databases">
        <title>Draft genome sequences of two oriental melons (Cucumis melo L. var makuwa).</title>
        <authorList>
            <person name="Kwon S.-Y."/>
        </authorList>
    </citation>
    <scope>NUCLEOTIDE SEQUENCE [LARGE SCALE GENOMIC DNA]</scope>
    <source>
        <strain evidence="5">cv. Chang Bougi</strain>
        <strain evidence="4">cv. SW 3</strain>
        <tissue evidence="2">Leaf</tissue>
    </source>
</reference>
<proteinExistence type="predicted"/>
<feature type="domain" description="Reverse transcriptase Ty1/copia-type" evidence="1">
    <location>
        <begin position="153"/>
        <end position="252"/>
    </location>
</feature>
<evidence type="ECO:0000259" key="1">
    <source>
        <dbReference type="Pfam" id="PF07727"/>
    </source>
</evidence>
<protein>
    <submittedName>
        <fullName evidence="2 3">Polyprotein</fullName>
    </submittedName>
</protein>
<evidence type="ECO:0000313" key="4">
    <source>
        <dbReference type="Proteomes" id="UP000321393"/>
    </source>
</evidence>
<gene>
    <name evidence="3" type="ORF">E5676_scaffold121G00110</name>
    <name evidence="2" type="ORF">E6C27_scaffold269G00990</name>
</gene>
<dbReference type="OrthoDB" id="1930494at2759"/>
<evidence type="ECO:0000313" key="5">
    <source>
        <dbReference type="Proteomes" id="UP000321947"/>
    </source>
</evidence>
<dbReference type="Proteomes" id="UP000321947">
    <property type="component" value="Unassembled WGS sequence"/>
</dbReference>
<name>A0A5A7SP68_CUCMM</name>
<organism evidence="2 4">
    <name type="scientific">Cucumis melo var. makuwa</name>
    <name type="common">Oriental melon</name>
    <dbReference type="NCBI Taxonomy" id="1194695"/>
    <lineage>
        <taxon>Eukaryota</taxon>
        <taxon>Viridiplantae</taxon>
        <taxon>Streptophyta</taxon>
        <taxon>Embryophyta</taxon>
        <taxon>Tracheophyta</taxon>
        <taxon>Spermatophyta</taxon>
        <taxon>Magnoliopsida</taxon>
        <taxon>eudicotyledons</taxon>
        <taxon>Gunneridae</taxon>
        <taxon>Pentapetalae</taxon>
        <taxon>rosids</taxon>
        <taxon>fabids</taxon>
        <taxon>Cucurbitales</taxon>
        <taxon>Cucurbitaceae</taxon>
        <taxon>Benincaseae</taxon>
        <taxon>Cucumis</taxon>
    </lineage>
</organism>
<dbReference type="Pfam" id="PF07727">
    <property type="entry name" value="RVT_2"/>
    <property type="match status" value="1"/>
</dbReference>
<evidence type="ECO:0000313" key="3">
    <source>
        <dbReference type="EMBL" id="TYK03413.1"/>
    </source>
</evidence>
<dbReference type="EMBL" id="SSTD01014931">
    <property type="protein sequence ID" value="TYK03413.1"/>
    <property type="molecule type" value="Genomic_DNA"/>
</dbReference>
<dbReference type="Proteomes" id="UP000321393">
    <property type="component" value="Unassembled WGS sequence"/>
</dbReference>
<dbReference type="InterPro" id="IPR013103">
    <property type="entry name" value="RVT_2"/>
</dbReference>
<accession>A0A5A7SP68</accession>
<comment type="caution">
    <text evidence="2">The sequence shown here is derived from an EMBL/GenBank/DDBJ whole genome shotgun (WGS) entry which is preliminary data.</text>
</comment>
<dbReference type="STRING" id="1194695.A0A5A7SP68"/>
<dbReference type="Pfam" id="PF14223">
    <property type="entry name" value="Retrotran_gag_2"/>
    <property type="match status" value="1"/>
</dbReference>
<dbReference type="AlphaFoldDB" id="A0A5A7SP68"/>
<sequence>MIDDGSVKARSREIQKIAHEIISEGMRHDDQFQVVVIIDKLPPLWKDFKNTLRHKTNELSLESLIKHLRIEEEVYLGDLELNTGNSCQGIILRFARHLGVKEIYALPGCKNFGEDFEMYDVEDPKDLKKALSLVDANLWKEAINDKMDSLESNRTWHLVGLPLGCKATSCKWVLRKKLKPGGSIDKYKATLVAKGFRRRENIDFVDTFSTVTRITSIRVLISIVALNNLLIHQNDIKTTFLNGDLEEEVYMEHLKVP</sequence>
<evidence type="ECO:0000313" key="2">
    <source>
        <dbReference type="EMBL" id="KAA0033004.1"/>
    </source>
</evidence>